<gene>
    <name evidence="1" type="ORF">EV03_0553</name>
</gene>
<dbReference type="AlphaFoldDB" id="A0A0A2C8D3"/>
<dbReference type="Proteomes" id="UP000030392">
    <property type="component" value="Unassembled WGS sequence"/>
</dbReference>
<sequence length="73" mass="8781">MWKAEVMNAIEIIGRRCKIVTIVHRLYTIERSDCIYEFKDEEIVSFGNYQQLLKQSKPFYMVEIAKRTYESNI</sequence>
<comment type="caution">
    <text evidence="1">The sequence shown here is derived from an EMBL/GenBank/DDBJ whole genome shotgun (WGS) entry which is preliminary data.</text>
</comment>
<dbReference type="EMBL" id="JNAX01000005">
    <property type="protein sequence ID" value="KGG21812.1"/>
    <property type="molecule type" value="Genomic_DNA"/>
</dbReference>
<name>A0A0A2C8D3_PROMR</name>
<accession>A0A0A2C8D3</accession>
<protein>
    <submittedName>
        <fullName evidence="1">Phospholipid-lipopolysaccharide ABC transporter</fullName>
    </submittedName>
</protein>
<evidence type="ECO:0000313" key="2">
    <source>
        <dbReference type="Proteomes" id="UP000030392"/>
    </source>
</evidence>
<organism evidence="1 2">
    <name type="scientific">Prochlorococcus marinus str. PAC1</name>
    <dbReference type="NCBI Taxonomy" id="59924"/>
    <lineage>
        <taxon>Bacteria</taxon>
        <taxon>Bacillati</taxon>
        <taxon>Cyanobacteriota</taxon>
        <taxon>Cyanophyceae</taxon>
        <taxon>Synechococcales</taxon>
        <taxon>Prochlorococcaceae</taxon>
        <taxon>Prochlorococcus</taxon>
    </lineage>
</organism>
<dbReference type="InterPro" id="IPR027417">
    <property type="entry name" value="P-loop_NTPase"/>
</dbReference>
<dbReference type="SUPFAM" id="SSF52540">
    <property type="entry name" value="P-loop containing nucleoside triphosphate hydrolases"/>
    <property type="match status" value="1"/>
</dbReference>
<evidence type="ECO:0000313" key="1">
    <source>
        <dbReference type="EMBL" id="KGG21812.1"/>
    </source>
</evidence>
<proteinExistence type="predicted"/>
<reference evidence="2" key="1">
    <citation type="journal article" date="2014" name="Sci. Data">
        <title>Genomes of diverse isolates of the marine cyanobacterium Prochlorococcus.</title>
        <authorList>
            <person name="Biller S."/>
            <person name="Berube P."/>
            <person name="Thompson J."/>
            <person name="Kelly L."/>
            <person name="Roggensack S."/>
            <person name="Awad L."/>
            <person name="Roache-Johnson K."/>
            <person name="Ding H."/>
            <person name="Giovannoni S.J."/>
            <person name="Moore L.R."/>
            <person name="Chisholm S.W."/>
        </authorList>
    </citation>
    <scope>NUCLEOTIDE SEQUENCE [LARGE SCALE GENOMIC DNA]</scope>
    <source>
        <strain evidence="2">PAC1</strain>
    </source>
</reference>
<dbReference type="RefSeq" id="WP_052038638.1">
    <property type="nucleotide sequence ID" value="NZ_CP138967.1"/>
</dbReference>
<dbReference type="Gene3D" id="3.40.50.300">
    <property type="entry name" value="P-loop containing nucleotide triphosphate hydrolases"/>
    <property type="match status" value="1"/>
</dbReference>